<dbReference type="NCBIfam" id="TIGR01229">
    <property type="entry name" value="rocF_arginase"/>
    <property type="match status" value="1"/>
</dbReference>
<keyword evidence="6 12" id="KW-0378">Hydrolase</keyword>
<dbReference type="AlphaFoldDB" id="A0AB37C889"/>
<dbReference type="PRINTS" id="PR00116">
    <property type="entry name" value="ARGINASE"/>
</dbReference>
<sequence>MNINIIGMPLFYGSDIWGVNNGPNKLREAGIKEILSKYNHVFDMGNIYVASCDSREKYYYSEKAKYLKEIVDSNVNLANNVYLALKNESFPFTIGGDHSLALGTIAGTAKYYEDNLAIIWIDAHGDFNNLETTPSGNIHGMPLAASAGIGINRLTDIYFNGPKIKSENIFIIGARDLDEGENVLLRENNVNVWTTNDVKKLGEEKIIKSILSNLNNKDIQNIHISFDIDSISPEYMPGTGTPVKDGLSLDNVINILKGLFNSKKVRALDLVEFNPELDNDDVTLKNCINIVKEISNLINVEK</sequence>
<dbReference type="RefSeq" id="WP_057230714.1">
    <property type="nucleotide sequence ID" value="NZ_CATNYE010000004.1"/>
</dbReference>
<dbReference type="PROSITE" id="PS01053">
    <property type="entry name" value="ARGINASE_1"/>
    <property type="match status" value="1"/>
</dbReference>
<keyword evidence="7 10" id="KW-0464">Manganese</keyword>
<feature type="binding site" evidence="10">
    <location>
        <position position="98"/>
    </location>
    <ligand>
        <name>Mn(2+)</name>
        <dbReference type="ChEBI" id="CHEBI:29035"/>
        <label>1</label>
    </ligand>
</feature>
<evidence type="ECO:0000256" key="9">
    <source>
        <dbReference type="NCBIfam" id="TIGR01229"/>
    </source>
</evidence>
<feature type="binding site" evidence="10">
    <location>
        <position position="227"/>
    </location>
    <ligand>
        <name>Mn(2+)</name>
        <dbReference type="ChEBI" id="CHEBI:29035"/>
        <label>1</label>
    </ligand>
</feature>
<comment type="catalytic activity">
    <reaction evidence="8 13">
        <text>L-arginine + H2O = urea + L-ornithine</text>
        <dbReference type="Rhea" id="RHEA:20569"/>
        <dbReference type="ChEBI" id="CHEBI:15377"/>
        <dbReference type="ChEBI" id="CHEBI:16199"/>
        <dbReference type="ChEBI" id="CHEBI:32682"/>
        <dbReference type="ChEBI" id="CHEBI:46911"/>
        <dbReference type="EC" id="3.5.3.1"/>
    </reaction>
</comment>
<feature type="binding site" evidence="10">
    <location>
        <position position="229"/>
    </location>
    <ligand>
        <name>Mn(2+)</name>
        <dbReference type="ChEBI" id="CHEBI:29035"/>
        <label>1</label>
    </ligand>
</feature>
<dbReference type="EC" id="3.5.3.1" evidence="2 9"/>
<dbReference type="InterPro" id="IPR020855">
    <property type="entry name" value="Ureohydrolase_Mn_BS"/>
</dbReference>
<dbReference type="GO" id="GO:0005737">
    <property type="term" value="C:cytoplasm"/>
    <property type="evidence" value="ECO:0007669"/>
    <property type="project" value="TreeGrafter"/>
</dbReference>
<gene>
    <name evidence="14" type="primary">rocF</name>
    <name evidence="14" type="ORF">CYK91_10385</name>
</gene>
<organism evidence="14 15">
    <name type="scientific">Clostridium perfringens</name>
    <dbReference type="NCBI Taxonomy" id="1502"/>
    <lineage>
        <taxon>Bacteria</taxon>
        <taxon>Bacillati</taxon>
        <taxon>Bacillota</taxon>
        <taxon>Clostridia</taxon>
        <taxon>Eubacteriales</taxon>
        <taxon>Clostridiaceae</taxon>
        <taxon>Clostridium</taxon>
    </lineage>
</organism>
<protein>
    <recommendedName>
        <fullName evidence="3 9">Arginase</fullName>
        <ecNumber evidence="2 9">3.5.3.1</ecNumber>
    </recommendedName>
</protein>
<reference evidence="14 15" key="1">
    <citation type="journal article" date="2018" name="BMC Genomics">
        <title>Whole genome analysis reveals the diversity and evolutionary relationships between necrotic enteritis-causing strains of Clostridium perfringens.</title>
        <authorList>
            <person name="Lacey J.A."/>
            <person name="Allnutt T.R."/>
            <person name="Vezina B."/>
            <person name="Van T.T.H."/>
            <person name="Stent T."/>
            <person name="Han X."/>
            <person name="Rood J.I."/>
            <person name="Wade B."/>
            <person name="Keyburn A.L."/>
            <person name="Seeman T."/>
            <person name="Chen H."/>
            <person name="Haring V."/>
            <person name="Johanesen P.A."/>
            <person name="Lyras D."/>
            <person name="Moore R.J."/>
        </authorList>
    </citation>
    <scope>NUCLEOTIDE SEQUENCE [LARGE SCALE GENOMIC DNA]</scope>
    <source>
        <strain evidence="14 15">EUR-NE15</strain>
    </source>
</reference>
<evidence type="ECO:0000256" key="8">
    <source>
        <dbReference type="ARBA" id="ARBA00047391"/>
    </source>
</evidence>
<evidence type="ECO:0000256" key="12">
    <source>
        <dbReference type="RuleBase" id="RU003684"/>
    </source>
</evidence>
<dbReference type="Pfam" id="PF00491">
    <property type="entry name" value="Arginase"/>
    <property type="match status" value="1"/>
</dbReference>
<dbReference type="GO" id="GO:0030145">
    <property type="term" value="F:manganese ion binding"/>
    <property type="evidence" value="ECO:0007669"/>
    <property type="project" value="TreeGrafter"/>
</dbReference>
<dbReference type="InterPro" id="IPR014033">
    <property type="entry name" value="Arginase"/>
</dbReference>
<name>A0AB37C889_CLOPF</name>
<dbReference type="InterPro" id="IPR023696">
    <property type="entry name" value="Ureohydrolase_dom_sf"/>
</dbReference>
<evidence type="ECO:0000256" key="4">
    <source>
        <dbReference type="ARBA" id="ARBA00022503"/>
    </source>
</evidence>
<evidence type="ECO:0000256" key="11">
    <source>
        <dbReference type="PROSITE-ProRule" id="PRU00742"/>
    </source>
</evidence>
<dbReference type="InterPro" id="IPR006035">
    <property type="entry name" value="Ureohydrolase"/>
</dbReference>
<dbReference type="PANTHER" id="PTHR43782">
    <property type="entry name" value="ARGINASE"/>
    <property type="match status" value="1"/>
</dbReference>
<accession>A0AB37C889</accession>
<dbReference type="PROSITE" id="PS51409">
    <property type="entry name" value="ARGINASE_2"/>
    <property type="match status" value="1"/>
</dbReference>
<dbReference type="Gene3D" id="3.40.800.10">
    <property type="entry name" value="Ureohydrolase domain"/>
    <property type="match status" value="1"/>
</dbReference>
<evidence type="ECO:0000313" key="15">
    <source>
        <dbReference type="Proteomes" id="UP000247117"/>
    </source>
</evidence>
<dbReference type="PANTHER" id="PTHR43782:SF3">
    <property type="entry name" value="ARGINASE"/>
    <property type="match status" value="1"/>
</dbReference>
<evidence type="ECO:0000256" key="7">
    <source>
        <dbReference type="ARBA" id="ARBA00023211"/>
    </source>
</evidence>
<dbReference type="GO" id="GO:0004053">
    <property type="term" value="F:arginase activity"/>
    <property type="evidence" value="ECO:0007669"/>
    <property type="project" value="UniProtKB-UniRule"/>
</dbReference>
<proteinExistence type="inferred from homology"/>
<dbReference type="CDD" id="cd09989">
    <property type="entry name" value="Arginase"/>
    <property type="match status" value="1"/>
</dbReference>
<comment type="cofactor">
    <cofactor evidence="10 13">
        <name>Mn(2+)</name>
        <dbReference type="ChEBI" id="CHEBI:29035"/>
    </cofactor>
    <text evidence="10 13">Binds 2 manganese ions per subunit.</text>
</comment>
<comment type="pathway">
    <text evidence="1">Nitrogen metabolism; urea cycle; L-ornithine and urea from L-arginine: step 1/1.</text>
</comment>
<keyword evidence="4 13" id="KW-0056">Arginine metabolism</keyword>
<evidence type="ECO:0000256" key="1">
    <source>
        <dbReference type="ARBA" id="ARBA00005098"/>
    </source>
</evidence>
<evidence type="ECO:0000256" key="2">
    <source>
        <dbReference type="ARBA" id="ARBA00012168"/>
    </source>
</evidence>
<dbReference type="SUPFAM" id="SSF52768">
    <property type="entry name" value="Arginase/deacetylase"/>
    <property type="match status" value="1"/>
</dbReference>
<evidence type="ECO:0000256" key="3">
    <source>
        <dbReference type="ARBA" id="ARBA00018123"/>
    </source>
</evidence>
<comment type="similarity">
    <text evidence="11 12">Belongs to the arginase family.</text>
</comment>
<dbReference type="PIRSF" id="PIRSF036979">
    <property type="entry name" value="Arginase"/>
    <property type="match status" value="1"/>
</dbReference>
<dbReference type="FunFam" id="3.40.800.10:FF:000012">
    <property type="entry name" value="Arginase"/>
    <property type="match status" value="1"/>
</dbReference>
<dbReference type="Proteomes" id="UP000247117">
    <property type="component" value="Unassembled WGS sequence"/>
</dbReference>
<evidence type="ECO:0000256" key="13">
    <source>
        <dbReference type="RuleBase" id="RU361159"/>
    </source>
</evidence>
<comment type="caution">
    <text evidence="14">The sequence shown here is derived from an EMBL/GenBank/DDBJ whole genome shotgun (WGS) entry which is preliminary data.</text>
</comment>
<dbReference type="EMBL" id="PJTB01000003">
    <property type="protein sequence ID" value="PWX38354.1"/>
    <property type="molecule type" value="Genomic_DNA"/>
</dbReference>
<feature type="binding site" evidence="10">
    <location>
        <position position="126"/>
    </location>
    <ligand>
        <name>Mn(2+)</name>
        <dbReference type="ChEBI" id="CHEBI:29035"/>
        <label>2</label>
    </ligand>
</feature>
<keyword evidence="5 10" id="KW-0479">Metal-binding</keyword>
<evidence type="ECO:0000256" key="5">
    <source>
        <dbReference type="ARBA" id="ARBA00022723"/>
    </source>
</evidence>
<feature type="binding site" evidence="10">
    <location>
        <position position="122"/>
    </location>
    <ligand>
        <name>Mn(2+)</name>
        <dbReference type="ChEBI" id="CHEBI:29035"/>
        <label>1</label>
    </ligand>
</feature>
<dbReference type="GO" id="GO:0006525">
    <property type="term" value="P:arginine metabolic process"/>
    <property type="evidence" value="ECO:0007669"/>
    <property type="project" value="UniProtKB-KW"/>
</dbReference>
<evidence type="ECO:0000256" key="10">
    <source>
        <dbReference type="PIRSR" id="PIRSR036979-1"/>
    </source>
</evidence>
<feature type="binding site" evidence="10">
    <location>
        <position position="124"/>
    </location>
    <ligand>
        <name>Mn(2+)</name>
        <dbReference type="ChEBI" id="CHEBI:29035"/>
        <label>2</label>
    </ligand>
</feature>
<evidence type="ECO:0000256" key="6">
    <source>
        <dbReference type="ARBA" id="ARBA00022801"/>
    </source>
</evidence>
<evidence type="ECO:0000313" key="14">
    <source>
        <dbReference type="EMBL" id="PWX38354.1"/>
    </source>
</evidence>